<dbReference type="AlphaFoldDB" id="A0A9J2PBM8"/>
<organism evidence="1 2">
    <name type="scientific">Ascaris lumbricoides</name>
    <name type="common">Giant roundworm</name>
    <dbReference type="NCBI Taxonomy" id="6252"/>
    <lineage>
        <taxon>Eukaryota</taxon>
        <taxon>Metazoa</taxon>
        <taxon>Ecdysozoa</taxon>
        <taxon>Nematoda</taxon>
        <taxon>Chromadorea</taxon>
        <taxon>Rhabditida</taxon>
        <taxon>Spirurina</taxon>
        <taxon>Ascaridomorpha</taxon>
        <taxon>Ascaridoidea</taxon>
        <taxon>Ascarididae</taxon>
        <taxon>Ascaris</taxon>
    </lineage>
</organism>
<accession>A0A9J2PBM8</accession>
<protein>
    <submittedName>
        <fullName evidence="2">Uncharacterized protein</fullName>
    </submittedName>
</protein>
<dbReference type="Proteomes" id="UP000036681">
    <property type="component" value="Unplaced"/>
</dbReference>
<keyword evidence="1" id="KW-1185">Reference proteome</keyword>
<sequence>MQQFMIKINKLPTAVLDGHIGRVHSIFRERQHRVDHSCRHITRRSVQGHLFRRAEQDKGRVIDRMTDFCSRVYWNNDVQDAQIDEAPHTEEISTMLVLETAKTVEDDCEHWQLTYFAVEDLLFIAEP</sequence>
<proteinExistence type="predicted"/>
<name>A0A9J2PBM8_ASCLU</name>
<dbReference type="WBParaSite" id="ALUE_0000731701-mRNA-1">
    <property type="protein sequence ID" value="ALUE_0000731701-mRNA-1"/>
    <property type="gene ID" value="ALUE_0000731701"/>
</dbReference>
<evidence type="ECO:0000313" key="2">
    <source>
        <dbReference type="WBParaSite" id="ALUE_0000731701-mRNA-1"/>
    </source>
</evidence>
<evidence type="ECO:0000313" key="1">
    <source>
        <dbReference type="Proteomes" id="UP000036681"/>
    </source>
</evidence>
<reference evidence="2" key="1">
    <citation type="submission" date="2023-03" db="UniProtKB">
        <authorList>
            <consortium name="WormBaseParasite"/>
        </authorList>
    </citation>
    <scope>IDENTIFICATION</scope>
</reference>